<feature type="compositionally biased region" description="Low complexity" evidence="2">
    <location>
        <begin position="119"/>
        <end position="183"/>
    </location>
</feature>
<dbReference type="GO" id="GO:0006334">
    <property type="term" value="P:nucleosome assembly"/>
    <property type="evidence" value="ECO:0007669"/>
    <property type="project" value="InterPro"/>
</dbReference>
<dbReference type="SUPFAM" id="SSF46785">
    <property type="entry name" value="Winged helix' DNA-binding domain"/>
    <property type="match status" value="1"/>
</dbReference>
<dbReference type="EMBL" id="JADOXO010000003">
    <property type="protein sequence ID" value="KAF9821698.1"/>
    <property type="molecule type" value="Genomic_DNA"/>
</dbReference>
<protein>
    <recommendedName>
        <fullName evidence="1">Histone H1</fullName>
    </recommendedName>
</protein>
<gene>
    <name evidence="4" type="ORF">IEO21_00544</name>
</gene>
<evidence type="ECO:0000256" key="2">
    <source>
        <dbReference type="SAM" id="MobiDB-lite"/>
    </source>
</evidence>
<accession>A0A8H7PBW0</accession>
<reference evidence="4" key="1">
    <citation type="submission" date="2020-11" db="EMBL/GenBank/DDBJ databases">
        <authorList>
            <person name="Koelle M."/>
            <person name="Horta M.A.C."/>
            <person name="Nowrousian M."/>
            <person name="Ohm R.A."/>
            <person name="Benz P."/>
            <person name="Pilgard A."/>
        </authorList>
    </citation>
    <scope>NUCLEOTIDE SEQUENCE</scope>
    <source>
        <strain evidence="4">FPRL280</strain>
    </source>
</reference>
<feature type="compositionally biased region" description="Low complexity" evidence="2">
    <location>
        <begin position="1"/>
        <end position="27"/>
    </location>
</feature>
<dbReference type="SMART" id="SM00526">
    <property type="entry name" value="H15"/>
    <property type="match status" value="1"/>
</dbReference>
<evidence type="ECO:0000256" key="1">
    <source>
        <dbReference type="ARBA" id="ARBA00020833"/>
    </source>
</evidence>
<dbReference type="Gene3D" id="1.10.10.10">
    <property type="entry name" value="Winged helix-like DNA-binding domain superfamily/Winged helix DNA-binding domain"/>
    <property type="match status" value="1"/>
</dbReference>
<organism evidence="4 5">
    <name type="scientific">Rhodonia placenta</name>
    <dbReference type="NCBI Taxonomy" id="104341"/>
    <lineage>
        <taxon>Eukaryota</taxon>
        <taxon>Fungi</taxon>
        <taxon>Dikarya</taxon>
        <taxon>Basidiomycota</taxon>
        <taxon>Agaricomycotina</taxon>
        <taxon>Agaricomycetes</taxon>
        <taxon>Polyporales</taxon>
        <taxon>Adustoporiaceae</taxon>
        <taxon>Rhodonia</taxon>
    </lineage>
</organism>
<proteinExistence type="predicted"/>
<evidence type="ECO:0000313" key="5">
    <source>
        <dbReference type="Proteomes" id="UP000639403"/>
    </source>
</evidence>
<dbReference type="Pfam" id="PF00538">
    <property type="entry name" value="Linker_histone"/>
    <property type="match status" value="1"/>
</dbReference>
<feature type="region of interest" description="Disordered" evidence="2">
    <location>
        <begin position="1"/>
        <end position="32"/>
    </location>
</feature>
<feature type="compositionally biased region" description="Polar residues" evidence="2">
    <location>
        <begin position="188"/>
        <end position="197"/>
    </location>
</feature>
<dbReference type="CDD" id="cd00073">
    <property type="entry name" value="H15"/>
    <property type="match status" value="1"/>
</dbReference>
<reference evidence="4" key="2">
    <citation type="journal article" name="Front. Microbiol.">
        <title>Degradative Capacity of Two Strains of Rhodonia placenta: From Phenotype to Genotype.</title>
        <authorList>
            <person name="Kolle M."/>
            <person name="Horta M.A.C."/>
            <person name="Nowrousian M."/>
            <person name="Ohm R.A."/>
            <person name="Benz J.P."/>
            <person name="Pilgard A."/>
        </authorList>
    </citation>
    <scope>NUCLEOTIDE SEQUENCE</scope>
    <source>
        <strain evidence="4">FPRL280</strain>
    </source>
</reference>
<dbReference type="InterPro" id="IPR036388">
    <property type="entry name" value="WH-like_DNA-bd_sf"/>
</dbReference>
<dbReference type="GO" id="GO:0000786">
    <property type="term" value="C:nucleosome"/>
    <property type="evidence" value="ECO:0007669"/>
    <property type="project" value="InterPro"/>
</dbReference>
<dbReference type="AlphaFoldDB" id="A0A8H7PBW0"/>
<feature type="region of interest" description="Disordered" evidence="2">
    <location>
        <begin position="94"/>
        <end position="206"/>
    </location>
</feature>
<dbReference type="PROSITE" id="PS51504">
    <property type="entry name" value="H15"/>
    <property type="match status" value="1"/>
</dbReference>
<comment type="caution">
    <text evidence="4">The sequence shown here is derived from an EMBL/GenBank/DDBJ whole genome shotgun (WGS) entry which is preliminary data.</text>
</comment>
<dbReference type="InterPro" id="IPR005818">
    <property type="entry name" value="Histone_H1/H5_H15"/>
</dbReference>
<dbReference type="GO" id="GO:0003677">
    <property type="term" value="F:DNA binding"/>
    <property type="evidence" value="ECO:0007669"/>
    <property type="project" value="InterPro"/>
</dbReference>
<evidence type="ECO:0000259" key="3">
    <source>
        <dbReference type="PROSITE" id="PS51504"/>
    </source>
</evidence>
<dbReference type="InterPro" id="IPR036390">
    <property type="entry name" value="WH_DNA-bd_sf"/>
</dbReference>
<dbReference type="Proteomes" id="UP000639403">
    <property type="component" value="Unassembled WGS sequence"/>
</dbReference>
<feature type="domain" description="H15" evidence="3">
    <location>
        <begin position="31"/>
        <end position="106"/>
    </location>
</feature>
<sequence length="340" mass="36071">MVSAKSTKPASTKAKTPKSTTSKANAKPIASHPSWKEMITECIVNHKEEARSGVSRATIKKYISEKYKLDIEGANASQLNRALTHGAEKGVFAFPKGPSGKVKLAPKNKPTPANENVQPAPAKEPATIKKAAAKAPAKAPTKASSKTTVKSSAKAAAAPLKKTPRASAPAKKSASKAAPAPAKKSTRLAPTTKKTSSAKAENKKAAVTAAATKAKAKSAAKPRSRSRKVCYLHLFIWRPVLMPACDRHQSYKDGYLVFLLGFSTLASDSILIPSVACLVCTSMCACIEVWLASPVYHAVPLFFACHQLCAVNPLCIQHKPSEASLEPVCHSTNIYEVVHV</sequence>
<evidence type="ECO:0000313" key="4">
    <source>
        <dbReference type="EMBL" id="KAF9821698.1"/>
    </source>
</evidence>
<name>A0A8H7PBW0_9APHY</name>